<dbReference type="CDD" id="cd06127">
    <property type="entry name" value="DEDDh"/>
    <property type="match status" value="1"/>
</dbReference>
<dbReference type="RefSeq" id="WP_061611668.1">
    <property type="nucleotide sequence ID" value="NZ_JEMA01000909.1"/>
</dbReference>
<evidence type="ECO:0000256" key="5">
    <source>
        <dbReference type="ARBA" id="ARBA00026073"/>
    </source>
</evidence>
<dbReference type="OrthoDB" id="5497329at2"/>
<accession>A0A150Q9R3</accession>
<dbReference type="Proteomes" id="UP000075260">
    <property type="component" value="Unassembled WGS sequence"/>
</dbReference>
<evidence type="ECO:0000256" key="2">
    <source>
        <dbReference type="ARBA" id="ARBA00022801"/>
    </source>
</evidence>
<dbReference type="GO" id="GO:0005829">
    <property type="term" value="C:cytosol"/>
    <property type="evidence" value="ECO:0007669"/>
    <property type="project" value="TreeGrafter"/>
</dbReference>
<dbReference type="InterPro" id="IPR012337">
    <property type="entry name" value="RNaseH-like_sf"/>
</dbReference>
<dbReference type="EMBL" id="JEMA01000909">
    <property type="protein sequence ID" value="KYF64496.1"/>
    <property type="molecule type" value="Genomic_DNA"/>
</dbReference>
<reference evidence="7 8" key="1">
    <citation type="submission" date="2014-02" db="EMBL/GenBank/DDBJ databases">
        <title>The small core and large imbalanced accessory genome model reveals a collaborative survival strategy of Sorangium cellulosum strains in nature.</title>
        <authorList>
            <person name="Han K."/>
            <person name="Peng R."/>
            <person name="Blom J."/>
            <person name="Li Y.-Z."/>
        </authorList>
    </citation>
    <scope>NUCLEOTIDE SEQUENCE [LARGE SCALE GENOMIC DNA]</scope>
    <source>
        <strain evidence="7 8">So0008-312</strain>
    </source>
</reference>
<sequence length="258" mass="28317">MKVADPCGCFPTGRHYPGIAHLLKVRAVGVASEIDASSAWIDQPIAFIDVETTGRDPAGDRIIELGIVIGRAGEILTRYNWLIHPGRPIPAESTAIHGIKDADVEGKPSFAEVAEEILACFKGTIPAAYNAAFDRSFLLAELERVGMRPREPPPAMRREVDWIDPLTFARELYKNEESRALGDMAARLGITLDKAHRATDDAEAALQVLYALAKDPRVPRAYGGLIQEQRRLVRLQDEARKLWRKAPAPAAPPTSKPS</sequence>
<proteinExistence type="predicted"/>
<comment type="function">
    <text evidence="4">DNA polymerase III is a complex, multichain enzyme responsible for most of the replicative synthesis in bacteria. The epsilon subunit contain the editing function and is a proofreading 3'-5' exonuclease.</text>
</comment>
<dbReference type="GO" id="GO:0006260">
    <property type="term" value="P:DNA replication"/>
    <property type="evidence" value="ECO:0007669"/>
    <property type="project" value="InterPro"/>
</dbReference>
<dbReference type="GO" id="GO:0003677">
    <property type="term" value="F:DNA binding"/>
    <property type="evidence" value="ECO:0007669"/>
    <property type="project" value="InterPro"/>
</dbReference>
<evidence type="ECO:0000256" key="4">
    <source>
        <dbReference type="ARBA" id="ARBA00025483"/>
    </source>
</evidence>
<feature type="domain" description="Exonuclease" evidence="6">
    <location>
        <begin position="44"/>
        <end position="218"/>
    </location>
</feature>
<dbReference type="InterPro" id="IPR013520">
    <property type="entry name" value="Ribonucl_H"/>
</dbReference>
<dbReference type="PANTHER" id="PTHR30231">
    <property type="entry name" value="DNA POLYMERASE III SUBUNIT EPSILON"/>
    <property type="match status" value="1"/>
</dbReference>
<keyword evidence="2" id="KW-0378">Hydrolase</keyword>
<keyword evidence="3" id="KW-0269">Exonuclease</keyword>
<evidence type="ECO:0000259" key="6">
    <source>
        <dbReference type="SMART" id="SM00479"/>
    </source>
</evidence>
<dbReference type="Gene3D" id="3.30.420.10">
    <property type="entry name" value="Ribonuclease H-like superfamily/Ribonuclease H"/>
    <property type="match status" value="1"/>
</dbReference>
<organism evidence="7 8">
    <name type="scientific">Sorangium cellulosum</name>
    <name type="common">Polyangium cellulosum</name>
    <dbReference type="NCBI Taxonomy" id="56"/>
    <lineage>
        <taxon>Bacteria</taxon>
        <taxon>Pseudomonadati</taxon>
        <taxon>Myxococcota</taxon>
        <taxon>Polyangia</taxon>
        <taxon>Polyangiales</taxon>
        <taxon>Polyangiaceae</taxon>
        <taxon>Sorangium</taxon>
    </lineage>
</organism>
<evidence type="ECO:0000313" key="8">
    <source>
        <dbReference type="Proteomes" id="UP000075260"/>
    </source>
</evidence>
<dbReference type="SUPFAM" id="SSF53098">
    <property type="entry name" value="Ribonuclease H-like"/>
    <property type="match status" value="1"/>
</dbReference>
<gene>
    <name evidence="7" type="ORF">BE15_14935</name>
</gene>
<keyword evidence="1" id="KW-0540">Nuclease</keyword>
<dbReference type="Pfam" id="PF00929">
    <property type="entry name" value="RNase_T"/>
    <property type="match status" value="1"/>
</dbReference>
<comment type="caution">
    <text evidence="7">The sequence shown here is derived from an EMBL/GenBank/DDBJ whole genome shotgun (WGS) entry which is preliminary data.</text>
</comment>
<comment type="subunit">
    <text evidence="5">DNA polymerase III contains a core (composed of alpha, epsilon and theta chains) that associates with a tau subunit. This core dimerizes to form the POLIII' complex. PolIII' associates with the gamma complex (composed of gamma, delta, delta', psi and chi chains) and with the beta chain to form the complete DNA polymerase III complex.</text>
</comment>
<evidence type="ECO:0000256" key="1">
    <source>
        <dbReference type="ARBA" id="ARBA00022722"/>
    </source>
</evidence>
<name>A0A150Q9R3_SORCE</name>
<dbReference type="GO" id="GO:0008408">
    <property type="term" value="F:3'-5' exonuclease activity"/>
    <property type="evidence" value="ECO:0007669"/>
    <property type="project" value="TreeGrafter"/>
</dbReference>
<dbReference type="NCBIfam" id="TIGR00573">
    <property type="entry name" value="dnaq"/>
    <property type="match status" value="1"/>
</dbReference>
<dbReference type="AlphaFoldDB" id="A0A150Q9R3"/>
<dbReference type="FunFam" id="3.30.420.10:FF:000045">
    <property type="entry name" value="3'-5' exonuclease DinG"/>
    <property type="match status" value="1"/>
</dbReference>
<dbReference type="PANTHER" id="PTHR30231:SF4">
    <property type="entry name" value="PROTEIN NEN2"/>
    <property type="match status" value="1"/>
</dbReference>
<dbReference type="SMART" id="SM00479">
    <property type="entry name" value="EXOIII"/>
    <property type="match status" value="1"/>
</dbReference>
<dbReference type="InterPro" id="IPR006054">
    <property type="entry name" value="DnaQ"/>
</dbReference>
<evidence type="ECO:0000256" key="3">
    <source>
        <dbReference type="ARBA" id="ARBA00022839"/>
    </source>
</evidence>
<protein>
    <submittedName>
        <fullName evidence="7">DNA polymerase III subunit epsilon</fullName>
    </submittedName>
</protein>
<dbReference type="InterPro" id="IPR036397">
    <property type="entry name" value="RNaseH_sf"/>
</dbReference>
<dbReference type="GO" id="GO:0003887">
    <property type="term" value="F:DNA-directed DNA polymerase activity"/>
    <property type="evidence" value="ECO:0007669"/>
    <property type="project" value="InterPro"/>
</dbReference>
<evidence type="ECO:0000313" key="7">
    <source>
        <dbReference type="EMBL" id="KYF64496.1"/>
    </source>
</evidence>